<dbReference type="AlphaFoldDB" id="A0A0N7LQP0"/>
<dbReference type="InterPro" id="IPR015421">
    <property type="entry name" value="PyrdxlP-dep_Trfase_major"/>
</dbReference>
<dbReference type="GO" id="GO:0004069">
    <property type="term" value="F:L-aspartate:2-oxoglutarate aminotransferase activity"/>
    <property type="evidence" value="ECO:0007669"/>
    <property type="project" value="UniProtKB-EC"/>
</dbReference>
<dbReference type="Gene3D" id="3.90.1150.10">
    <property type="entry name" value="Aspartate Aminotransferase, domain 1"/>
    <property type="match status" value="1"/>
</dbReference>
<comment type="catalytic activity">
    <reaction evidence="7">
        <text>L-aspartate + 2-oxoglutarate = oxaloacetate + L-glutamate</text>
        <dbReference type="Rhea" id="RHEA:21824"/>
        <dbReference type="ChEBI" id="CHEBI:16452"/>
        <dbReference type="ChEBI" id="CHEBI:16810"/>
        <dbReference type="ChEBI" id="CHEBI:29985"/>
        <dbReference type="ChEBI" id="CHEBI:29991"/>
        <dbReference type="EC" id="2.6.1.1"/>
    </reaction>
</comment>
<dbReference type="Proteomes" id="UP000050783">
    <property type="component" value="Unassembled WGS sequence"/>
</dbReference>
<evidence type="ECO:0000256" key="2">
    <source>
        <dbReference type="ARBA" id="ARBA00007441"/>
    </source>
</evidence>
<dbReference type="CDD" id="cd00609">
    <property type="entry name" value="AAT_like"/>
    <property type="match status" value="1"/>
</dbReference>
<dbReference type="GO" id="GO:0030170">
    <property type="term" value="F:pyridoxal phosphate binding"/>
    <property type="evidence" value="ECO:0007669"/>
    <property type="project" value="InterPro"/>
</dbReference>
<dbReference type="GO" id="GO:0006520">
    <property type="term" value="P:amino acid metabolic process"/>
    <property type="evidence" value="ECO:0007669"/>
    <property type="project" value="InterPro"/>
</dbReference>
<evidence type="ECO:0000256" key="3">
    <source>
        <dbReference type="ARBA" id="ARBA00012753"/>
    </source>
</evidence>
<dbReference type="Pfam" id="PF00155">
    <property type="entry name" value="Aminotran_1_2"/>
    <property type="match status" value="1"/>
</dbReference>
<dbReference type="InterPro" id="IPR015424">
    <property type="entry name" value="PyrdxlP-dep_Trfase"/>
</dbReference>
<dbReference type="RefSeq" id="WP_058278206.1">
    <property type="nucleotide sequence ID" value="NZ_CYPU01000039.1"/>
</dbReference>
<accession>A0A0N7LQP0</accession>
<dbReference type="PANTHER" id="PTHR46383">
    <property type="entry name" value="ASPARTATE AMINOTRANSFERASE"/>
    <property type="match status" value="1"/>
</dbReference>
<dbReference type="PANTHER" id="PTHR46383:SF1">
    <property type="entry name" value="ASPARTATE AMINOTRANSFERASE"/>
    <property type="match status" value="1"/>
</dbReference>
<dbReference type="InterPro" id="IPR015422">
    <property type="entry name" value="PyrdxlP-dep_Trfase_small"/>
</dbReference>
<keyword evidence="9" id="KW-0670">Pyruvate</keyword>
<dbReference type="InterPro" id="IPR050596">
    <property type="entry name" value="AspAT/PAT-like"/>
</dbReference>
<keyword evidence="4 9" id="KW-0032">Aminotransferase</keyword>
<comment type="similarity">
    <text evidence="2">Belongs to the class-I pyridoxal-phosphate-dependent aminotransferase family.</text>
</comment>
<evidence type="ECO:0000256" key="5">
    <source>
        <dbReference type="ARBA" id="ARBA00022679"/>
    </source>
</evidence>
<evidence type="ECO:0000256" key="1">
    <source>
        <dbReference type="ARBA" id="ARBA00001933"/>
    </source>
</evidence>
<evidence type="ECO:0000256" key="4">
    <source>
        <dbReference type="ARBA" id="ARBA00022576"/>
    </source>
</evidence>
<dbReference type="SUPFAM" id="SSF53383">
    <property type="entry name" value="PLP-dependent transferases"/>
    <property type="match status" value="1"/>
</dbReference>
<reference evidence="9 10" key="1">
    <citation type="submission" date="2015-09" db="EMBL/GenBank/DDBJ databases">
        <authorList>
            <consortium name="Swine Surveillance"/>
        </authorList>
    </citation>
    <scope>NUCLEOTIDE SEQUENCE [LARGE SCALE GENOMIC DNA]</scope>
    <source>
        <strain evidence="9 10">CECT 4292</strain>
    </source>
</reference>
<keyword evidence="6" id="KW-0663">Pyridoxal phosphate</keyword>
<name>A0A0N7LQP0_9RHOB</name>
<evidence type="ECO:0000259" key="8">
    <source>
        <dbReference type="Pfam" id="PF00155"/>
    </source>
</evidence>
<dbReference type="OrthoDB" id="9763453at2"/>
<dbReference type="EMBL" id="CYPU01000039">
    <property type="protein sequence ID" value="CUH48556.1"/>
    <property type="molecule type" value="Genomic_DNA"/>
</dbReference>
<evidence type="ECO:0000313" key="9">
    <source>
        <dbReference type="EMBL" id="CUH48556.1"/>
    </source>
</evidence>
<dbReference type="InterPro" id="IPR004839">
    <property type="entry name" value="Aminotransferase_I/II_large"/>
</dbReference>
<dbReference type="EC" id="2.6.1.1" evidence="3"/>
<proteinExistence type="inferred from homology"/>
<dbReference type="GeneID" id="55493933"/>
<feature type="domain" description="Aminotransferase class I/classII large" evidence="8">
    <location>
        <begin position="36"/>
        <end position="380"/>
    </location>
</feature>
<evidence type="ECO:0000256" key="7">
    <source>
        <dbReference type="ARBA" id="ARBA00049185"/>
    </source>
</evidence>
<dbReference type="STRING" id="81569.RUM4293_00522"/>
<sequence>MKLSQRITHLTGGGSDGWDVFYRARRMISEGHVITELTIGEHDIRTHPTILDAMDLSARQGNTGYAVVPGSDLLRDTVAARIQARTGQKTSRNNVLITPGGQSALFAAHVAVCDPGDVGLYLDPYYATYPGTIRGAGVTARAIQTTAEDAFQPRAQQIDAAADGAVSLLINSPNNPTGVVYSRETLYGIADVCRARNLWLISDEVYDTQVWEGEHISPRTLPGMAERTLVVGSMSKSHAMTGSRCGWVVGPAEVIAHLINLATHTTYGVPGFIQDAASFALSASHDLEEEIAAPFRRRRALAVEILATQNTIGLVPAQGAMYLMLDIRAVGLSGEAFANALLDTHAIAVMPGESFGTAAAGHVRVAMTIDDDRFAAALRTICNFAAALAESHAAE</sequence>
<evidence type="ECO:0000256" key="6">
    <source>
        <dbReference type="ARBA" id="ARBA00022898"/>
    </source>
</evidence>
<comment type="cofactor">
    <cofactor evidence="1">
        <name>pyridoxal 5'-phosphate</name>
        <dbReference type="ChEBI" id="CHEBI:597326"/>
    </cofactor>
</comment>
<evidence type="ECO:0000313" key="10">
    <source>
        <dbReference type="Proteomes" id="UP000050783"/>
    </source>
</evidence>
<protein>
    <recommendedName>
        <fullName evidence="3">aspartate transaminase</fullName>
        <ecNumber evidence="3">2.6.1.1</ecNumber>
    </recommendedName>
</protein>
<organism evidence="9 10">
    <name type="scientific">Ruegeria atlantica</name>
    <dbReference type="NCBI Taxonomy" id="81569"/>
    <lineage>
        <taxon>Bacteria</taxon>
        <taxon>Pseudomonadati</taxon>
        <taxon>Pseudomonadota</taxon>
        <taxon>Alphaproteobacteria</taxon>
        <taxon>Rhodobacterales</taxon>
        <taxon>Roseobacteraceae</taxon>
        <taxon>Ruegeria</taxon>
    </lineage>
</organism>
<dbReference type="Gene3D" id="3.40.640.10">
    <property type="entry name" value="Type I PLP-dependent aspartate aminotransferase-like (Major domain)"/>
    <property type="match status" value="1"/>
</dbReference>
<gene>
    <name evidence="9" type="primary">aruH</name>
    <name evidence="9" type="ORF">RUA4292_02738</name>
</gene>
<keyword evidence="5 9" id="KW-0808">Transferase</keyword>